<sequence length="155" mass="16655">MAYPEPSVGKPPSIDGRPVPSASGSRPLTNLQGLPTRSTEWERPAWGQVPPFLPRCIAVGQPIDPYGRCGVELTVEQQVRDLLVHEFGVDPAEVKEGASLEGLGIDSLALEELRVVAQDHFRTDLENARISKRDTVGALIRLVETTTTGMAGASS</sequence>
<accession>A0A420UUP8</accession>
<organism evidence="3 4">
    <name type="scientific">Streptomyces xinghaiensis</name>
    <dbReference type="NCBI Taxonomy" id="1038928"/>
    <lineage>
        <taxon>Bacteria</taxon>
        <taxon>Bacillati</taxon>
        <taxon>Actinomycetota</taxon>
        <taxon>Actinomycetes</taxon>
        <taxon>Kitasatosporales</taxon>
        <taxon>Streptomycetaceae</taxon>
        <taxon>Streptomyces</taxon>
    </lineage>
</organism>
<evidence type="ECO:0000259" key="2">
    <source>
        <dbReference type="PROSITE" id="PS50075"/>
    </source>
</evidence>
<dbReference type="EMBL" id="JNAD02000020">
    <property type="protein sequence ID" value="RKM90972.1"/>
    <property type="molecule type" value="Genomic_DNA"/>
</dbReference>
<feature type="region of interest" description="Disordered" evidence="1">
    <location>
        <begin position="1"/>
        <end position="39"/>
    </location>
</feature>
<comment type="caution">
    <text evidence="3">The sequence shown here is derived from an EMBL/GenBank/DDBJ whole genome shotgun (WGS) entry which is preliminary data.</text>
</comment>
<dbReference type="Pfam" id="PF00550">
    <property type="entry name" value="PP-binding"/>
    <property type="match status" value="1"/>
</dbReference>
<keyword evidence="4" id="KW-1185">Reference proteome</keyword>
<protein>
    <submittedName>
        <fullName evidence="3">Acyl carrier protein</fullName>
    </submittedName>
</protein>
<evidence type="ECO:0000313" key="3">
    <source>
        <dbReference type="EMBL" id="RKM90972.1"/>
    </source>
</evidence>
<feature type="compositionally biased region" description="Polar residues" evidence="1">
    <location>
        <begin position="22"/>
        <end position="38"/>
    </location>
</feature>
<dbReference type="OrthoDB" id="3631648at2"/>
<name>A0A420UUP8_9ACTN</name>
<dbReference type="SUPFAM" id="SSF47336">
    <property type="entry name" value="ACP-like"/>
    <property type="match status" value="1"/>
</dbReference>
<dbReference type="InterPro" id="IPR009081">
    <property type="entry name" value="PP-bd_ACP"/>
</dbReference>
<dbReference type="Gene3D" id="1.10.1200.10">
    <property type="entry name" value="ACP-like"/>
    <property type="match status" value="1"/>
</dbReference>
<dbReference type="InterPro" id="IPR036736">
    <property type="entry name" value="ACP-like_sf"/>
</dbReference>
<evidence type="ECO:0000256" key="1">
    <source>
        <dbReference type="SAM" id="MobiDB-lite"/>
    </source>
</evidence>
<feature type="domain" description="Carrier" evidence="2">
    <location>
        <begin position="73"/>
        <end position="147"/>
    </location>
</feature>
<dbReference type="Proteomes" id="UP000028058">
    <property type="component" value="Unassembled WGS sequence"/>
</dbReference>
<dbReference type="PROSITE" id="PS50075">
    <property type="entry name" value="CARRIER"/>
    <property type="match status" value="1"/>
</dbReference>
<proteinExistence type="predicted"/>
<reference evidence="3 4" key="1">
    <citation type="journal article" date="2014" name="Genome Announc.">
        <title>Draft Genome Sequence of Streptomyces fradiae ATCC 19609, a Strain Highly Sensitive to Antibiotics.</title>
        <authorList>
            <person name="Bekker O.B."/>
            <person name="Klimina K.M."/>
            <person name="Vatlin A.A."/>
            <person name="Zakharevich N.V."/>
            <person name="Kasianov A.S."/>
            <person name="Danilenko V.N."/>
        </authorList>
    </citation>
    <scope>NUCLEOTIDE SEQUENCE [LARGE SCALE GENOMIC DNA]</scope>
    <source>
        <strain evidence="3 4">ATCC 19609</strain>
    </source>
</reference>
<gene>
    <name evidence="3" type="ORF">SFRA_030560</name>
</gene>
<evidence type="ECO:0000313" key="4">
    <source>
        <dbReference type="Proteomes" id="UP000028058"/>
    </source>
</evidence>
<dbReference type="AlphaFoldDB" id="A0A420UUP8"/>